<reference evidence="2" key="2">
    <citation type="submission" date="2014-03" db="EMBL/GenBank/DDBJ databases">
        <authorList>
            <person name="Genoscope - CEA"/>
        </authorList>
    </citation>
    <scope>NUCLEOTIDE SEQUENCE</scope>
</reference>
<accession>A0A060YWF5</accession>
<name>A0A060YWF5_ONCMY</name>
<evidence type="ECO:0000256" key="1">
    <source>
        <dbReference type="SAM" id="MobiDB-lite"/>
    </source>
</evidence>
<evidence type="ECO:0000313" key="3">
    <source>
        <dbReference type="Proteomes" id="UP000193380"/>
    </source>
</evidence>
<evidence type="ECO:0000313" key="2">
    <source>
        <dbReference type="EMBL" id="CDQ93809.1"/>
    </source>
</evidence>
<feature type="region of interest" description="Disordered" evidence="1">
    <location>
        <begin position="21"/>
        <end position="59"/>
    </location>
</feature>
<gene>
    <name evidence="2" type="ORF">GSONMT00035748001</name>
</gene>
<dbReference type="PaxDb" id="8022-A0A060YWF5"/>
<dbReference type="AlphaFoldDB" id="A0A060YWF5"/>
<sequence>MVVLSLAIGLAEQDDFANLPDLQEAPACQENSTPPDKSRYQPAYEQKSERMRKRESEKE</sequence>
<dbReference type="Proteomes" id="UP000193380">
    <property type="component" value="Unassembled WGS sequence"/>
</dbReference>
<reference evidence="2" key="1">
    <citation type="journal article" date="2014" name="Nat. Commun.">
        <title>The rainbow trout genome provides novel insights into evolution after whole-genome duplication in vertebrates.</title>
        <authorList>
            <person name="Berthelot C."/>
            <person name="Brunet F."/>
            <person name="Chalopin D."/>
            <person name="Juanchich A."/>
            <person name="Bernard M."/>
            <person name="Noel B."/>
            <person name="Bento P."/>
            <person name="Da Silva C."/>
            <person name="Labadie K."/>
            <person name="Alberti A."/>
            <person name="Aury J.M."/>
            <person name="Louis A."/>
            <person name="Dehais P."/>
            <person name="Bardou P."/>
            <person name="Montfort J."/>
            <person name="Klopp C."/>
            <person name="Cabau C."/>
            <person name="Gaspin C."/>
            <person name="Thorgaard G.H."/>
            <person name="Boussaha M."/>
            <person name="Quillet E."/>
            <person name="Guyomard R."/>
            <person name="Galiana D."/>
            <person name="Bobe J."/>
            <person name="Volff J.N."/>
            <person name="Genet C."/>
            <person name="Wincker P."/>
            <person name="Jaillon O."/>
            <person name="Roest Crollius H."/>
            <person name="Guiguen Y."/>
        </authorList>
    </citation>
    <scope>NUCLEOTIDE SEQUENCE [LARGE SCALE GENOMIC DNA]</scope>
</reference>
<dbReference type="STRING" id="8022.A0A060YWF5"/>
<organism evidence="2 3">
    <name type="scientific">Oncorhynchus mykiss</name>
    <name type="common">Rainbow trout</name>
    <name type="synonym">Salmo gairdneri</name>
    <dbReference type="NCBI Taxonomy" id="8022"/>
    <lineage>
        <taxon>Eukaryota</taxon>
        <taxon>Metazoa</taxon>
        <taxon>Chordata</taxon>
        <taxon>Craniata</taxon>
        <taxon>Vertebrata</taxon>
        <taxon>Euteleostomi</taxon>
        <taxon>Actinopterygii</taxon>
        <taxon>Neopterygii</taxon>
        <taxon>Teleostei</taxon>
        <taxon>Protacanthopterygii</taxon>
        <taxon>Salmoniformes</taxon>
        <taxon>Salmonidae</taxon>
        <taxon>Salmoninae</taxon>
        <taxon>Oncorhynchus</taxon>
    </lineage>
</organism>
<protein>
    <submittedName>
        <fullName evidence="2">Uncharacterized protein</fullName>
    </submittedName>
</protein>
<dbReference type="EMBL" id="FR916082">
    <property type="protein sequence ID" value="CDQ93809.1"/>
    <property type="molecule type" value="Genomic_DNA"/>
</dbReference>
<proteinExistence type="predicted"/>
<feature type="compositionally biased region" description="Basic and acidic residues" evidence="1">
    <location>
        <begin position="46"/>
        <end position="59"/>
    </location>
</feature>